<dbReference type="EMBL" id="RQFK01000028">
    <property type="protein sequence ID" value="TGK78996.1"/>
    <property type="molecule type" value="Genomic_DNA"/>
</dbReference>
<sequence length="79" mass="9214">MESKVEKENFIEISKKAVKSTCEHKLMKVTILPHPPNFDEARLIDFCFYEKINGSFKFYSGNQPTKAILEIDDESSIKW</sequence>
<organism evidence="1 2">
    <name type="scientific">Leptospira noumeaensis</name>
    <dbReference type="NCBI Taxonomy" id="2484964"/>
    <lineage>
        <taxon>Bacteria</taxon>
        <taxon>Pseudomonadati</taxon>
        <taxon>Spirochaetota</taxon>
        <taxon>Spirochaetia</taxon>
        <taxon>Leptospirales</taxon>
        <taxon>Leptospiraceae</taxon>
        <taxon>Leptospira</taxon>
    </lineage>
</organism>
<accession>A0A4R9I1C5</accession>
<protein>
    <submittedName>
        <fullName evidence="1">Uncharacterized protein</fullName>
    </submittedName>
</protein>
<dbReference type="OrthoDB" id="342376at2"/>
<evidence type="ECO:0000313" key="2">
    <source>
        <dbReference type="Proteomes" id="UP000298009"/>
    </source>
</evidence>
<comment type="caution">
    <text evidence="1">The sequence shown here is derived from an EMBL/GenBank/DDBJ whole genome shotgun (WGS) entry which is preliminary data.</text>
</comment>
<dbReference type="RefSeq" id="WP_135602578.1">
    <property type="nucleotide sequence ID" value="NZ_RQFK01000028.1"/>
</dbReference>
<keyword evidence="2" id="KW-1185">Reference proteome</keyword>
<dbReference type="AlphaFoldDB" id="A0A4R9I1C5"/>
<evidence type="ECO:0000313" key="1">
    <source>
        <dbReference type="EMBL" id="TGK78996.1"/>
    </source>
</evidence>
<proteinExistence type="predicted"/>
<dbReference type="Proteomes" id="UP000298009">
    <property type="component" value="Unassembled WGS sequence"/>
</dbReference>
<gene>
    <name evidence="1" type="ORF">EHQ24_15725</name>
</gene>
<reference evidence="1" key="1">
    <citation type="journal article" date="2019" name="PLoS Negl. Trop. Dis.">
        <title>Revisiting the worldwide diversity of Leptospira species in the environment.</title>
        <authorList>
            <person name="Vincent A.T."/>
            <person name="Schiettekatte O."/>
            <person name="Bourhy P."/>
            <person name="Veyrier F.J."/>
            <person name="Picardeau M."/>
        </authorList>
    </citation>
    <scope>NUCLEOTIDE SEQUENCE [LARGE SCALE GENOMIC DNA]</scope>
    <source>
        <strain evidence="1">201800287</strain>
    </source>
</reference>
<name>A0A4R9I1C5_9LEPT</name>